<dbReference type="GO" id="GO:0008312">
    <property type="term" value="F:7S RNA binding"/>
    <property type="evidence" value="ECO:0007669"/>
    <property type="project" value="InterPro"/>
</dbReference>
<dbReference type="Pfam" id="PF05486">
    <property type="entry name" value="SRP9-21"/>
    <property type="match status" value="1"/>
</dbReference>
<dbReference type="OrthoDB" id="360923at2759"/>
<keyword evidence="6" id="KW-0733">Signal recognition particle</keyword>
<gene>
    <name evidence="11" type="ORF">Vretimale_5490</name>
</gene>
<reference evidence="11" key="1">
    <citation type="journal article" date="2021" name="Proc. Natl. Acad. Sci. U.S.A.">
        <title>Three genomes in the algal genus Volvox reveal the fate of a haploid sex-determining region after a transition to homothallism.</title>
        <authorList>
            <person name="Yamamoto K."/>
            <person name="Hamaji T."/>
            <person name="Kawai-Toyooka H."/>
            <person name="Matsuzaki R."/>
            <person name="Takahashi F."/>
            <person name="Nishimura Y."/>
            <person name="Kawachi M."/>
            <person name="Noguchi H."/>
            <person name="Minakuchi Y."/>
            <person name="Umen J.G."/>
            <person name="Toyoda A."/>
            <person name="Nozaki H."/>
        </authorList>
    </citation>
    <scope>NUCLEOTIDE SEQUENCE</scope>
    <source>
        <strain evidence="11">NIES-3785</strain>
    </source>
</reference>
<feature type="region of interest" description="Disordered" evidence="9">
    <location>
        <begin position="80"/>
        <end position="117"/>
    </location>
</feature>
<dbReference type="SUPFAM" id="SSF54762">
    <property type="entry name" value="Signal recognition particle alu RNA binding heterodimer, SRP9/14"/>
    <property type="match status" value="1"/>
</dbReference>
<evidence type="ECO:0000313" key="12">
    <source>
        <dbReference type="Proteomes" id="UP000722791"/>
    </source>
</evidence>
<dbReference type="PANTHER" id="PTHR12834:SF12">
    <property type="entry name" value="SIGNAL RECOGNITION PARTICLE 9 KDA PROTEIN"/>
    <property type="match status" value="1"/>
</dbReference>
<dbReference type="GO" id="GO:0006614">
    <property type="term" value="P:SRP-dependent cotranslational protein targeting to membrane"/>
    <property type="evidence" value="ECO:0007669"/>
    <property type="project" value="InterPro"/>
</dbReference>
<dbReference type="GO" id="GO:0005786">
    <property type="term" value="C:signal recognition particle, endoplasmic reticulum targeting"/>
    <property type="evidence" value="ECO:0007669"/>
    <property type="project" value="UniProtKB-KW"/>
</dbReference>
<comment type="function">
    <text evidence="8">Component of the signal recognition particle (SRP) complex, a ribonucleoprotein complex that mediates the cotranslational targeting of secretory and membrane proteins to the endoplasmic reticulum (ER). SRP9 together with SRP14 and the Alu portion of the SRP RNA, constitutes the elongation arrest domain of SRP. The complex of SRP9 and SRP14 is required for SRP RNA binding.</text>
</comment>
<feature type="domain" description="SRP9" evidence="10">
    <location>
        <begin position="4"/>
        <end position="65"/>
    </location>
</feature>
<evidence type="ECO:0000256" key="2">
    <source>
        <dbReference type="ARBA" id="ARBA00009193"/>
    </source>
</evidence>
<dbReference type="InterPro" id="IPR039432">
    <property type="entry name" value="SRP9_dom"/>
</dbReference>
<comment type="caution">
    <text evidence="11">The sequence shown here is derived from an EMBL/GenBank/DDBJ whole genome shotgun (WGS) entry which is preliminary data.</text>
</comment>
<keyword evidence="5" id="KW-0694">RNA-binding</keyword>
<dbReference type="FunFam" id="3.30.720.10:FF:000001">
    <property type="entry name" value="Signal recognition particle 9 kDa protein"/>
    <property type="match status" value="1"/>
</dbReference>
<evidence type="ECO:0000256" key="3">
    <source>
        <dbReference type="ARBA" id="ARBA00020414"/>
    </source>
</evidence>
<keyword evidence="7" id="KW-0687">Ribonucleoprotein</keyword>
<evidence type="ECO:0000256" key="8">
    <source>
        <dbReference type="ARBA" id="ARBA00045462"/>
    </source>
</evidence>
<comment type="subcellular location">
    <subcellularLocation>
        <location evidence="1">Cytoplasm</location>
    </subcellularLocation>
</comment>
<protein>
    <recommendedName>
        <fullName evidence="3">Signal recognition particle 9 kDa protein</fullName>
    </recommendedName>
</protein>
<dbReference type="EMBL" id="BNCQ01000007">
    <property type="protein sequence ID" value="GIM00347.1"/>
    <property type="molecule type" value="Genomic_DNA"/>
</dbReference>
<evidence type="ECO:0000256" key="7">
    <source>
        <dbReference type="ARBA" id="ARBA00023274"/>
    </source>
</evidence>
<accession>A0A8J4C323</accession>
<evidence type="ECO:0000256" key="9">
    <source>
        <dbReference type="SAM" id="MobiDB-lite"/>
    </source>
</evidence>
<dbReference type="InterPro" id="IPR039914">
    <property type="entry name" value="SRP9-like"/>
</dbReference>
<evidence type="ECO:0000256" key="6">
    <source>
        <dbReference type="ARBA" id="ARBA00023135"/>
    </source>
</evidence>
<evidence type="ECO:0000259" key="10">
    <source>
        <dbReference type="Pfam" id="PF05486"/>
    </source>
</evidence>
<dbReference type="PANTHER" id="PTHR12834">
    <property type="entry name" value="SIGNAL RECOGNITION PARTICLE 9 KDA PROTEIN"/>
    <property type="match status" value="1"/>
</dbReference>
<proteinExistence type="inferred from homology"/>
<name>A0A8J4C323_9CHLO</name>
<evidence type="ECO:0000256" key="1">
    <source>
        <dbReference type="ARBA" id="ARBA00004496"/>
    </source>
</evidence>
<dbReference type="Gene3D" id="3.30.720.10">
    <property type="entry name" value="Signal recognition particle alu RNA binding heterodimer, srp9/1"/>
    <property type="match status" value="1"/>
</dbReference>
<dbReference type="AlphaFoldDB" id="A0A8J4C323"/>
<evidence type="ECO:0000313" key="11">
    <source>
        <dbReference type="EMBL" id="GIM00347.1"/>
    </source>
</evidence>
<evidence type="ECO:0000256" key="4">
    <source>
        <dbReference type="ARBA" id="ARBA00022490"/>
    </source>
</evidence>
<sequence>MYVEDFEAFYEQAIGLFKARPIETRYSIKFRNSEGKLVLKVTDDRTCLKYKTDQQADLKKLERITSIFLPLMACGDLPAEGVSGSEAGQQQQQQQQQQQPASGVQASSSSKKARRRG</sequence>
<feature type="compositionally biased region" description="Low complexity" evidence="9">
    <location>
        <begin position="83"/>
        <end position="110"/>
    </location>
</feature>
<keyword evidence="4" id="KW-0963">Cytoplasm</keyword>
<dbReference type="GO" id="GO:0005829">
    <property type="term" value="C:cytosol"/>
    <property type="evidence" value="ECO:0007669"/>
    <property type="project" value="UniProtKB-ARBA"/>
</dbReference>
<comment type="similarity">
    <text evidence="2">Belongs to the SRP9 family.</text>
</comment>
<evidence type="ECO:0000256" key="5">
    <source>
        <dbReference type="ARBA" id="ARBA00022884"/>
    </source>
</evidence>
<dbReference type="Proteomes" id="UP000722791">
    <property type="component" value="Unassembled WGS sequence"/>
</dbReference>
<dbReference type="InterPro" id="IPR009018">
    <property type="entry name" value="Signal_recog_particle_SRP9/14"/>
</dbReference>
<organism evidence="11 12">
    <name type="scientific">Volvox reticuliferus</name>
    <dbReference type="NCBI Taxonomy" id="1737510"/>
    <lineage>
        <taxon>Eukaryota</taxon>
        <taxon>Viridiplantae</taxon>
        <taxon>Chlorophyta</taxon>
        <taxon>core chlorophytes</taxon>
        <taxon>Chlorophyceae</taxon>
        <taxon>CS clade</taxon>
        <taxon>Chlamydomonadales</taxon>
        <taxon>Volvocaceae</taxon>
        <taxon>Volvox</taxon>
    </lineage>
</organism>